<gene>
    <name evidence="1" type="ORF">D3Y57_03325</name>
</gene>
<accession>A0A494TGX7</accession>
<dbReference type="SUPFAM" id="SSF54637">
    <property type="entry name" value="Thioesterase/thiol ester dehydrase-isomerase"/>
    <property type="match status" value="1"/>
</dbReference>
<dbReference type="EMBL" id="CP032828">
    <property type="protein sequence ID" value="AYJ85081.1"/>
    <property type="molecule type" value="Genomic_DNA"/>
</dbReference>
<dbReference type="Pfam" id="PF13279">
    <property type="entry name" value="4HBT_2"/>
    <property type="match status" value="1"/>
</dbReference>
<protein>
    <submittedName>
        <fullName evidence="1">Uncharacterized protein</fullName>
    </submittedName>
</protein>
<reference evidence="1 2" key="1">
    <citation type="submission" date="2018-09" db="EMBL/GenBank/DDBJ databases">
        <title>Sphingomonas peninsula sp. nov., isolated from fildes peninsula, Antarctic soil.</title>
        <authorList>
            <person name="Yingchao G."/>
        </authorList>
    </citation>
    <scope>NUCLEOTIDE SEQUENCE [LARGE SCALE GENOMIC DNA]</scope>
    <source>
        <strain evidence="1 2">YZ-8</strain>
        <plasmid evidence="1 2">unnamed1</plasmid>
    </source>
</reference>
<dbReference type="InterPro" id="IPR029069">
    <property type="entry name" value="HotDog_dom_sf"/>
</dbReference>
<dbReference type="Gene3D" id="3.10.129.10">
    <property type="entry name" value="Hotdog Thioesterase"/>
    <property type="match status" value="1"/>
</dbReference>
<geneLocation type="plasmid" evidence="1">
    <name>unnamed1</name>
</geneLocation>
<evidence type="ECO:0000313" key="1">
    <source>
        <dbReference type="EMBL" id="AYJ85081.1"/>
    </source>
</evidence>
<keyword evidence="1" id="KW-0614">Plasmid</keyword>
<proteinExistence type="predicted"/>
<evidence type="ECO:0000313" key="2">
    <source>
        <dbReference type="Proteomes" id="UP000276254"/>
    </source>
</evidence>
<sequence length="209" mass="22885">MARAPTRSCVGNMTAKPGGARIRTDGRSITSIGCLQRCGRLVDATMRCRDRAPSNRGHDLTNETITGDKMASDAGLRLAHYPYHYTTALRQSDSRGNGHVANGKLAALADDAREDVHTKIMGDRMAGHALHIVESNFRFLHEVTYPGSLIIGVGIEEIGNSSLREVLGFFRDDRCYVFSRLVIVKTAGGRSAPLTSEERARAEAFLVRR</sequence>
<dbReference type="KEGG" id="spha:D3Y57_03325"/>
<dbReference type="Proteomes" id="UP000276254">
    <property type="component" value="Plasmid unnamed1"/>
</dbReference>
<organism evidence="1 2">
    <name type="scientific">Sphingomonas paeninsulae</name>
    <dbReference type="NCBI Taxonomy" id="2319844"/>
    <lineage>
        <taxon>Bacteria</taxon>
        <taxon>Pseudomonadati</taxon>
        <taxon>Pseudomonadota</taxon>
        <taxon>Alphaproteobacteria</taxon>
        <taxon>Sphingomonadales</taxon>
        <taxon>Sphingomonadaceae</taxon>
        <taxon>Sphingomonas</taxon>
    </lineage>
</organism>
<dbReference type="OrthoDB" id="9799036at2"/>
<dbReference type="AlphaFoldDB" id="A0A494TGX7"/>
<name>A0A494TGX7_SPHPE</name>
<keyword evidence="2" id="KW-1185">Reference proteome</keyword>